<protein>
    <recommendedName>
        <fullName evidence="3">EGF-like domain-containing protein</fullName>
    </recommendedName>
</protein>
<evidence type="ECO:0000313" key="1">
    <source>
        <dbReference type="EMBL" id="KAG8172555.1"/>
    </source>
</evidence>
<organism evidence="1 2">
    <name type="scientific">Oedothorax gibbosus</name>
    <dbReference type="NCBI Taxonomy" id="931172"/>
    <lineage>
        <taxon>Eukaryota</taxon>
        <taxon>Metazoa</taxon>
        <taxon>Ecdysozoa</taxon>
        <taxon>Arthropoda</taxon>
        <taxon>Chelicerata</taxon>
        <taxon>Arachnida</taxon>
        <taxon>Araneae</taxon>
        <taxon>Araneomorphae</taxon>
        <taxon>Entelegynae</taxon>
        <taxon>Araneoidea</taxon>
        <taxon>Linyphiidae</taxon>
        <taxon>Erigoninae</taxon>
        <taxon>Oedothorax</taxon>
    </lineage>
</organism>
<dbReference type="AlphaFoldDB" id="A0AAV6TL90"/>
<dbReference type="Proteomes" id="UP000827092">
    <property type="component" value="Unassembled WGS sequence"/>
</dbReference>
<sequence>MDGTCTECECGNTTVVEDQGCEFKGDETFCMCRKGYSQKDESCE</sequence>
<name>A0AAV6TL90_9ARAC</name>
<evidence type="ECO:0000313" key="2">
    <source>
        <dbReference type="Proteomes" id="UP000827092"/>
    </source>
</evidence>
<feature type="non-terminal residue" evidence="1">
    <location>
        <position position="44"/>
    </location>
</feature>
<dbReference type="EMBL" id="JAFNEN010002593">
    <property type="protein sequence ID" value="KAG8172555.1"/>
    <property type="molecule type" value="Genomic_DNA"/>
</dbReference>
<gene>
    <name evidence="1" type="ORF">JTE90_029427</name>
</gene>
<keyword evidence="2" id="KW-1185">Reference proteome</keyword>
<evidence type="ECO:0008006" key="3">
    <source>
        <dbReference type="Google" id="ProtNLM"/>
    </source>
</evidence>
<reference evidence="1 2" key="1">
    <citation type="journal article" date="2022" name="Nat. Ecol. Evol.">
        <title>A masculinizing supergene underlies an exaggerated male reproductive morph in a spider.</title>
        <authorList>
            <person name="Hendrickx F."/>
            <person name="De Corte Z."/>
            <person name="Sonet G."/>
            <person name="Van Belleghem S.M."/>
            <person name="Kostlbacher S."/>
            <person name="Vangestel C."/>
        </authorList>
    </citation>
    <scope>NUCLEOTIDE SEQUENCE [LARGE SCALE GENOMIC DNA]</scope>
    <source>
        <strain evidence="1">W744_W776</strain>
    </source>
</reference>
<proteinExistence type="predicted"/>
<accession>A0AAV6TL90</accession>
<comment type="caution">
    <text evidence="1">The sequence shown here is derived from an EMBL/GenBank/DDBJ whole genome shotgun (WGS) entry which is preliminary data.</text>
</comment>